<name>A0A9D4QR11_DREPO</name>
<comment type="caution">
    <text evidence="2">The sequence shown here is derived from an EMBL/GenBank/DDBJ whole genome shotgun (WGS) entry which is preliminary data.</text>
</comment>
<organism evidence="2 3">
    <name type="scientific">Dreissena polymorpha</name>
    <name type="common">Zebra mussel</name>
    <name type="synonym">Mytilus polymorpha</name>
    <dbReference type="NCBI Taxonomy" id="45954"/>
    <lineage>
        <taxon>Eukaryota</taxon>
        <taxon>Metazoa</taxon>
        <taxon>Spiralia</taxon>
        <taxon>Lophotrochozoa</taxon>
        <taxon>Mollusca</taxon>
        <taxon>Bivalvia</taxon>
        <taxon>Autobranchia</taxon>
        <taxon>Heteroconchia</taxon>
        <taxon>Euheterodonta</taxon>
        <taxon>Imparidentia</taxon>
        <taxon>Neoheterodontei</taxon>
        <taxon>Myida</taxon>
        <taxon>Dreissenoidea</taxon>
        <taxon>Dreissenidae</taxon>
        <taxon>Dreissena</taxon>
    </lineage>
</organism>
<dbReference type="AlphaFoldDB" id="A0A9D4QR11"/>
<dbReference type="EMBL" id="JAIWYP010000004">
    <property type="protein sequence ID" value="KAH3840028.1"/>
    <property type="molecule type" value="Genomic_DNA"/>
</dbReference>
<feature type="region of interest" description="Disordered" evidence="1">
    <location>
        <begin position="1"/>
        <end position="48"/>
    </location>
</feature>
<gene>
    <name evidence="2" type="ORF">DPMN_113470</name>
</gene>
<reference evidence="2" key="1">
    <citation type="journal article" date="2019" name="bioRxiv">
        <title>The Genome of the Zebra Mussel, Dreissena polymorpha: A Resource for Invasive Species Research.</title>
        <authorList>
            <person name="McCartney M.A."/>
            <person name="Auch B."/>
            <person name="Kono T."/>
            <person name="Mallez S."/>
            <person name="Zhang Y."/>
            <person name="Obille A."/>
            <person name="Becker A."/>
            <person name="Abrahante J.E."/>
            <person name="Garbe J."/>
            <person name="Badalamenti J.P."/>
            <person name="Herman A."/>
            <person name="Mangelson H."/>
            <person name="Liachko I."/>
            <person name="Sullivan S."/>
            <person name="Sone E.D."/>
            <person name="Koren S."/>
            <person name="Silverstein K.A.T."/>
            <person name="Beckman K.B."/>
            <person name="Gohl D.M."/>
        </authorList>
    </citation>
    <scope>NUCLEOTIDE SEQUENCE</scope>
    <source>
        <strain evidence="2">Duluth1</strain>
        <tissue evidence="2">Whole animal</tissue>
    </source>
</reference>
<sequence length="64" mass="6988">MDLGISGLETSGLRNRQETPGEQTSNVAQRSHHDSGERPSGRLTDNVGTKITICTLTFRQTTVM</sequence>
<evidence type="ECO:0000313" key="3">
    <source>
        <dbReference type="Proteomes" id="UP000828390"/>
    </source>
</evidence>
<dbReference type="Proteomes" id="UP000828390">
    <property type="component" value="Unassembled WGS sequence"/>
</dbReference>
<keyword evidence="3" id="KW-1185">Reference proteome</keyword>
<evidence type="ECO:0000313" key="2">
    <source>
        <dbReference type="EMBL" id="KAH3840028.1"/>
    </source>
</evidence>
<accession>A0A9D4QR11</accession>
<reference evidence="2" key="2">
    <citation type="submission" date="2020-11" db="EMBL/GenBank/DDBJ databases">
        <authorList>
            <person name="McCartney M.A."/>
            <person name="Auch B."/>
            <person name="Kono T."/>
            <person name="Mallez S."/>
            <person name="Becker A."/>
            <person name="Gohl D.M."/>
            <person name="Silverstein K.A.T."/>
            <person name="Koren S."/>
            <person name="Bechman K.B."/>
            <person name="Herman A."/>
            <person name="Abrahante J.E."/>
            <person name="Garbe J."/>
        </authorList>
    </citation>
    <scope>NUCLEOTIDE SEQUENCE</scope>
    <source>
        <strain evidence="2">Duluth1</strain>
        <tissue evidence="2">Whole animal</tissue>
    </source>
</reference>
<evidence type="ECO:0000256" key="1">
    <source>
        <dbReference type="SAM" id="MobiDB-lite"/>
    </source>
</evidence>
<feature type="compositionally biased region" description="Basic and acidic residues" evidence="1">
    <location>
        <begin position="31"/>
        <end position="40"/>
    </location>
</feature>
<proteinExistence type="predicted"/>
<protein>
    <submittedName>
        <fullName evidence="2">Uncharacterized protein</fullName>
    </submittedName>
</protein>
<feature type="compositionally biased region" description="Polar residues" evidence="1">
    <location>
        <begin position="8"/>
        <end position="29"/>
    </location>
</feature>